<evidence type="ECO:0000313" key="3">
    <source>
        <dbReference type="EMBL" id="PMB99481.1"/>
    </source>
</evidence>
<gene>
    <name evidence="3" type="ORF">CJ198_02915</name>
</gene>
<protein>
    <recommendedName>
        <fullName evidence="5">DUF3040 domain-containing protein</fullName>
    </recommendedName>
</protein>
<feature type="transmembrane region" description="Helical" evidence="2">
    <location>
        <begin position="72"/>
        <end position="90"/>
    </location>
</feature>
<dbReference type="Pfam" id="PF11239">
    <property type="entry name" value="DUF3040"/>
    <property type="match status" value="1"/>
</dbReference>
<dbReference type="EMBL" id="PNFZ01000001">
    <property type="protein sequence ID" value="PMB99481.1"/>
    <property type="molecule type" value="Genomic_DNA"/>
</dbReference>
<dbReference type="AlphaFoldDB" id="A0A2N6PLD5"/>
<feature type="transmembrane region" description="Helical" evidence="2">
    <location>
        <begin position="45"/>
        <end position="66"/>
    </location>
</feature>
<evidence type="ECO:0000313" key="4">
    <source>
        <dbReference type="Proteomes" id="UP000235703"/>
    </source>
</evidence>
<proteinExistence type="predicted"/>
<feature type="compositionally biased region" description="Low complexity" evidence="1">
    <location>
        <begin position="105"/>
        <end position="120"/>
    </location>
</feature>
<keyword evidence="2" id="KW-0812">Transmembrane</keyword>
<comment type="caution">
    <text evidence="3">The sequence shown here is derived from an EMBL/GenBank/DDBJ whole genome shotgun (WGS) entry which is preliminary data.</text>
</comment>
<accession>A0A2N6PLD5</accession>
<keyword evidence="2" id="KW-0472">Membrane</keyword>
<evidence type="ECO:0000256" key="2">
    <source>
        <dbReference type="SAM" id="Phobius"/>
    </source>
</evidence>
<evidence type="ECO:0008006" key="5">
    <source>
        <dbReference type="Google" id="ProtNLM"/>
    </source>
</evidence>
<dbReference type="InterPro" id="IPR021401">
    <property type="entry name" value="DUF3040"/>
</dbReference>
<dbReference type="Proteomes" id="UP000235703">
    <property type="component" value="Unassembled WGS sequence"/>
</dbReference>
<feature type="region of interest" description="Disordered" evidence="1">
    <location>
        <begin position="98"/>
        <end position="136"/>
    </location>
</feature>
<organism evidence="3 4">
    <name type="scientific">Brevibacterium luteolum</name>
    <dbReference type="NCBI Taxonomy" id="199591"/>
    <lineage>
        <taxon>Bacteria</taxon>
        <taxon>Bacillati</taxon>
        <taxon>Actinomycetota</taxon>
        <taxon>Actinomycetes</taxon>
        <taxon>Micrococcales</taxon>
        <taxon>Brevibacteriaceae</taxon>
        <taxon>Brevibacterium</taxon>
    </lineage>
</organism>
<dbReference type="OrthoDB" id="4807686at2"/>
<keyword evidence="2" id="KW-1133">Transmembrane helix</keyword>
<keyword evidence="4" id="KW-1185">Reference proteome</keyword>
<sequence>MPLSEHEQQLLDQLEQQLRSEDPRFAQNISQPRPSGGGSVSAKRFVIGVLGLLAGIAITIASIYFFGMPFGAVGGVIGFAVMVAGGYWAVNGGSGSAPKGNVQNATTAKASAGSTAGSSSFMDRLEDRWEKRRRGE</sequence>
<name>A0A2N6PLD5_9MICO</name>
<dbReference type="RefSeq" id="WP_102160567.1">
    <property type="nucleotide sequence ID" value="NZ_JALXLX010000007.1"/>
</dbReference>
<evidence type="ECO:0000256" key="1">
    <source>
        <dbReference type="SAM" id="MobiDB-lite"/>
    </source>
</evidence>
<reference evidence="3 4" key="1">
    <citation type="submission" date="2017-09" db="EMBL/GenBank/DDBJ databases">
        <title>Bacterial strain isolated from the female urinary microbiota.</title>
        <authorList>
            <person name="Thomas-White K."/>
            <person name="Kumar N."/>
            <person name="Forster S."/>
            <person name="Putonti C."/>
            <person name="Lawley T."/>
            <person name="Wolfe A.J."/>
        </authorList>
    </citation>
    <scope>NUCLEOTIDE SEQUENCE [LARGE SCALE GENOMIC DNA]</scope>
    <source>
        <strain evidence="3 4">UMB0680</strain>
    </source>
</reference>